<dbReference type="EMBL" id="MPIN01000021">
    <property type="protein sequence ID" value="OJH34251.1"/>
    <property type="molecule type" value="Genomic_DNA"/>
</dbReference>
<keyword evidence="2" id="KW-1185">Reference proteome</keyword>
<dbReference type="OrthoDB" id="5518112at2"/>
<evidence type="ECO:0000313" key="1">
    <source>
        <dbReference type="EMBL" id="OJH34251.1"/>
    </source>
</evidence>
<sequence length="150" mass="15344">MENGNRIGRLSITPTVARQTPNNEFGEVMARTARTVVSTAGGVVAALVPGAPALSAAVASVGSVVSTSASSVRSAAALPGTGSVGGTTGPGEQWDLLAAQKEMQAEGAKMNLAYMELQNQMQAESRAHNAVSNIMKVRHDSAKAAINNIR</sequence>
<reference evidence="2" key="1">
    <citation type="submission" date="2016-11" db="EMBL/GenBank/DDBJ databases">
        <authorList>
            <person name="Shukria A."/>
            <person name="Stevens D.C."/>
        </authorList>
    </citation>
    <scope>NUCLEOTIDE SEQUENCE [LARGE SCALE GENOMIC DNA]</scope>
    <source>
        <strain evidence="2">Cbfe23</strain>
    </source>
</reference>
<accession>A0A1L9AW61</accession>
<comment type="caution">
    <text evidence="1">The sequence shown here is derived from an EMBL/GenBank/DDBJ whole genome shotgun (WGS) entry which is preliminary data.</text>
</comment>
<dbReference type="STRING" id="83449.BON30_44840"/>
<protein>
    <submittedName>
        <fullName evidence="1">Uncharacterized protein</fullName>
    </submittedName>
</protein>
<reference evidence="1 2" key="2">
    <citation type="submission" date="2016-12" db="EMBL/GenBank/DDBJ databases">
        <title>Draft Genome Sequence of Cystobacter ferrugineus Strain Cbfe23.</title>
        <authorList>
            <person name="Akbar S."/>
            <person name="Dowd S.E."/>
            <person name="Stevens D.C."/>
        </authorList>
    </citation>
    <scope>NUCLEOTIDE SEQUENCE [LARGE SCALE GENOMIC DNA]</scope>
    <source>
        <strain evidence="1 2">Cbfe23</strain>
    </source>
</reference>
<dbReference type="RefSeq" id="WP_071904772.1">
    <property type="nucleotide sequence ID" value="NZ_MPIN01000021.1"/>
</dbReference>
<name>A0A1L9AW61_9BACT</name>
<organism evidence="1 2">
    <name type="scientific">Cystobacter ferrugineus</name>
    <dbReference type="NCBI Taxonomy" id="83449"/>
    <lineage>
        <taxon>Bacteria</taxon>
        <taxon>Pseudomonadati</taxon>
        <taxon>Myxococcota</taxon>
        <taxon>Myxococcia</taxon>
        <taxon>Myxococcales</taxon>
        <taxon>Cystobacterineae</taxon>
        <taxon>Archangiaceae</taxon>
        <taxon>Cystobacter</taxon>
    </lineage>
</organism>
<proteinExistence type="predicted"/>
<evidence type="ECO:0000313" key="2">
    <source>
        <dbReference type="Proteomes" id="UP000182229"/>
    </source>
</evidence>
<gene>
    <name evidence="1" type="ORF">BON30_44840</name>
</gene>
<dbReference type="AlphaFoldDB" id="A0A1L9AW61"/>
<dbReference type="Proteomes" id="UP000182229">
    <property type="component" value="Unassembled WGS sequence"/>
</dbReference>